<dbReference type="Pfam" id="PF23238">
    <property type="entry name" value="DUF7068"/>
    <property type="match status" value="1"/>
</dbReference>
<dbReference type="eggNOG" id="KOG2029">
    <property type="taxonomic scope" value="Eukaryota"/>
</dbReference>
<dbReference type="InterPro" id="IPR055496">
    <property type="entry name" value="DUF7068"/>
</dbReference>
<sequence>MMYTGLLLLLAGAAAIIVFGLYRAMPIILAATTTTATRQTEAIEQQRDFKIHHLNKCVANPSGTDTGIDIIAIHGLDTTSKETWTWKDPRDLENREMWVNWLADEHMLPAEVPGTRIFACDWPAKLFEAKDSVPFKIEELAASLRQCILELNPRGDRQILFIASCLGGVILMQALAEAKDQYATIREATRGIIFLATPFRGTSFQDVALWAQPGLQAWASIRDQQLTELLEWVKSSEFGLVYLVGEFTRICVNPNNEGLKVITFYEKRHSRLFAKVPFSSWLLPSGKKVLVDMDSATLDCVPDRIALDRPHVMMNKFRGPKDTDPHYGTVVRNIQDLLAKIQTGTTLEQADNWIRKEHYTPEKLNIMRLSGDLLDKGQSYINLVIVEQIDLSTSAQNRSKEENSAPRSSPFSLLARQKVELPEENAQLRLADIFNQRKRSDGTEILPRKILIRGRAGVGKTTLCKKLVHDFMENKMWNSLFDRVLWIPLRNLKQQASPGYDLTTLLRHEFFRFSEEDSKRFAKELCTALVRERTLFVLDGWDEVAEQGKGDDIFSELLSQSNIIVTSRPSATLPHGINIDLELETIGFSPAQVDEYIDKVHGKKVDEIKAFLRTHELVQSLVRIPIQLDAFCYCWDDIGSECNQKPNTMTSLYQAINSSLWKKDIIRLEKMFRGKYITEKLLSDNFQTFIELHVKDELRFLEHLAFSGLVAGKVEFGFGDWQNARRHSELQFAPNDSLPRLSFIRTSNQSAKTEHQSYHFIHLTFQEYFAARFFVRHWERKEDREMKYTVFGQKSVETISPVGFLRQHKYATGYDIMWRFVAGLLDEQDRSFELLSEIERESSDLLGPSHQRLIMHCLSEVALTGSQPHRNDFEQRLSDWLLFEYSLTKRAGLARENEFPDNSLQIAFQQGSIEVKSAILKSIERRTWSNEISDTIGCFIGQNDDKLRHETIKAMQYQSALSMKTVDVLVGLLKDTDHDTSQILRVLLNQSNLSDAHSELLAQEVYGHLDSWSEATCDFFSNIFHKSPGCASFAKAFVRCLNSTTPQKSTGGYRAIAGLRNLPEAVIEFIGEQLKDSEADVSALKALQRQRALPQAMDASIKKLKDPEYIVRGEALRVLKKENQSALPQATVEVIVECMNDDVWYVRETALDVLADQSVLSKAIVDAIAKKLADKNAYVRRAAVRALGAQSPLPKSIHQTISGLRTDEDNNVRRAVQDVLKQPVLPRVLIDAIIQRMEDTAESSHRAIESILEDQTNLPKMAFDIITQRIRVAGTEIRQATIKALLSQPVLPKAVIKDMNEQLNGTDPDIRKTILKALMPRSKLPEETVVATTEQLEDPEFAIREAALRALRHQPVLPYPTVVAITEQLEDPELAIWEAALQALENQPALPHPTIEAIIKRGGAAGDYTQWEIRRILERQPLFFEVATNMFATRVGADEGTRQHLESTTHSFDQILRFLCKILLEQSFEESLSYYTHKDIVWVDNGSGQLKFDFSHNPNMVHQIRSAIIASRPEGYPSHDPVWKKSHVVE</sequence>
<evidence type="ECO:0000259" key="1">
    <source>
        <dbReference type="PROSITE" id="PS50837"/>
    </source>
</evidence>
<dbReference type="Proteomes" id="UP000030651">
    <property type="component" value="Unassembled WGS sequence"/>
</dbReference>
<reference evidence="3" key="1">
    <citation type="journal article" date="2015" name="BMC Genomics">
        <title>Genomic and transcriptomic analysis of the endophytic fungus Pestalotiopsis fici reveals its lifestyle and high potential for synthesis of natural products.</title>
        <authorList>
            <person name="Wang X."/>
            <person name="Zhang X."/>
            <person name="Liu L."/>
            <person name="Xiang M."/>
            <person name="Wang W."/>
            <person name="Sun X."/>
            <person name="Che Y."/>
            <person name="Guo L."/>
            <person name="Liu G."/>
            <person name="Guo L."/>
            <person name="Wang C."/>
            <person name="Yin W.B."/>
            <person name="Stadler M."/>
            <person name="Zhang X."/>
            <person name="Liu X."/>
        </authorList>
    </citation>
    <scope>NUCLEOTIDE SEQUENCE [LARGE SCALE GENOMIC DNA]</scope>
    <source>
        <strain evidence="3">W106-1 / CGMCC3.15140</strain>
    </source>
</reference>
<dbReference type="InterPro" id="IPR007111">
    <property type="entry name" value="NACHT_NTPase"/>
</dbReference>
<name>W3WXT1_PESFW</name>
<dbReference type="InterPro" id="IPR016024">
    <property type="entry name" value="ARM-type_fold"/>
</dbReference>
<dbReference type="KEGG" id="pfy:PFICI_10004"/>
<accession>W3WXT1</accession>
<dbReference type="PANTHER" id="PTHR46844">
    <property type="entry name" value="SLR5058 PROTEIN"/>
    <property type="match status" value="1"/>
</dbReference>
<dbReference type="Pfam" id="PF13646">
    <property type="entry name" value="HEAT_2"/>
    <property type="match status" value="1"/>
</dbReference>
<dbReference type="GeneID" id="19275017"/>
<dbReference type="InParanoid" id="W3WXT1"/>
<organism evidence="2 3">
    <name type="scientific">Pestalotiopsis fici (strain W106-1 / CGMCC3.15140)</name>
    <dbReference type="NCBI Taxonomy" id="1229662"/>
    <lineage>
        <taxon>Eukaryota</taxon>
        <taxon>Fungi</taxon>
        <taxon>Dikarya</taxon>
        <taxon>Ascomycota</taxon>
        <taxon>Pezizomycotina</taxon>
        <taxon>Sordariomycetes</taxon>
        <taxon>Xylariomycetidae</taxon>
        <taxon>Amphisphaeriales</taxon>
        <taxon>Sporocadaceae</taxon>
        <taxon>Pestalotiopsis</taxon>
    </lineage>
</organism>
<dbReference type="Pfam" id="PF05729">
    <property type="entry name" value="NACHT"/>
    <property type="match status" value="1"/>
</dbReference>
<keyword evidence="3" id="KW-1185">Reference proteome</keyword>
<proteinExistence type="predicted"/>
<gene>
    <name evidence="2" type="ORF">PFICI_10004</name>
</gene>
<protein>
    <recommendedName>
        <fullName evidence="1">NACHT domain-containing protein</fullName>
    </recommendedName>
</protein>
<dbReference type="RefSeq" id="XP_007836776.1">
    <property type="nucleotide sequence ID" value="XM_007838585.1"/>
</dbReference>
<dbReference type="Gene3D" id="1.25.10.10">
    <property type="entry name" value="Leucine-rich Repeat Variant"/>
    <property type="match status" value="2"/>
</dbReference>
<dbReference type="PANTHER" id="PTHR46844:SF1">
    <property type="entry name" value="SLR5058 PROTEIN"/>
    <property type="match status" value="1"/>
</dbReference>
<feature type="domain" description="NACHT" evidence="1">
    <location>
        <begin position="448"/>
        <end position="563"/>
    </location>
</feature>
<dbReference type="SUPFAM" id="SSF52540">
    <property type="entry name" value="P-loop containing nucleoside triphosphate hydrolases"/>
    <property type="match status" value="1"/>
</dbReference>
<evidence type="ECO:0000313" key="2">
    <source>
        <dbReference type="EMBL" id="ETS77942.1"/>
    </source>
</evidence>
<dbReference type="InterPro" id="IPR011989">
    <property type="entry name" value="ARM-like"/>
</dbReference>
<dbReference type="HOGENOM" id="CLU_003175_1_0_1"/>
<dbReference type="PROSITE" id="PS50837">
    <property type="entry name" value="NACHT"/>
    <property type="match status" value="1"/>
</dbReference>
<evidence type="ECO:0000313" key="3">
    <source>
        <dbReference type="Proteomes" id="UP000030651"/>
    </source>
</evidence>
<dbReference type="OrthoDB" id="427518at2759"/>
<dbReference type="SUPFAM" id="SSF48371">
    <property type="entry name" value="ARM repeat"/>
    <property type="match status" value="1"/>
</dbReference>
<dbReference type="OMA" id="EWTVRIR"/>
<dbReference type="EMBL" id="KI912115">
    <property type="protein sequence ID" value="ETS77942.1"/>
    <property type="molecule type" value="Genomic_DNA"/>
</dbReference>
<dbReference type="SUPFAM" id="SSF53474">
    <property type="entry name" value="alpha/beta-Hydrolases"/>
    <property type="match status" value="1"/>
</dbReference>
<dbReference type="InterPro" id="IPR027417">
    <property type="entry name" value="P-loop_NTPase"/>
</dbReference>
<dbReference type="InterPro" id="IPR029058">
    <property type="entry name" value="AB_hydrolase_fold"/>
</dbReference>
<dbReference type="Gene3D" id="3.40.50.300">
    <property type="entry name" value="P-loop containing nucleotide triphosphate hydrolases"/>
    <property type="match status" value="1"/>
</dbReference>
<dbReference type="Gene3D" id="3.40.50.1820">
    <property type="entry name" value="alpha/beta hydrolase"/>
    <property type="match status" value="1"/>
</dbReference>